<dbReference type="GO" id="GO:1901135">
    <property type="term" value="P:carbohydrate derivative metabolic process"/>
    <property type="evidence" value="ECO:0007669"/>
    <property type="project" value="UniProtKB-ARBA"/>
</dbReference>
<evidence type="ECO:0000313" key="3">
    <source>
        <dbReference type="EMBL" id="SUO92479.1"/>
    </source>
</evidence>
<dbReference type="Pfam" id="PF00534">
    <property type="entry name" value="Glycos_transf_1"/>
    <property type="match status" value="1"/>
</dbReference>
<gene>
    <name evidence="3" type="ORF">NCTC10717_00572</name>
</gene>
<dbReference type="Pfam" id="PF13439">
    <property type="entry name" value="Glyco_transf_4"/>
    <property type="match status" value="1"/>
</dbReference>
<dbReference type="PANTHER" id="PTHR12526">
    <property type="entry name" value="GLYCOSYLTRANSFERASE"/>
    <property type="match status" value="1"/>
</dbReference>
<dbReference type="EMBL" id="UHIA01000003">
    <property type="protein sequence ID" value="SUO92479.1"/>
    <property type="molecule type" value="Genomic_DNA"/>
</dbReference>
<evidence type="ECO:0000313" key="4">
    <source>
        <dbReference type="Proteomes" id="UP000254575"/>
    </source>
</evidence>
<evidence type="ECO:0000259" key="1">
    <source>
        <dbReference type="Pfam" id="PF00534"/>
    </source>
</evidence>
<reference evidence="3 4" key="1">
    <citation type="submission" date="2018-06" db="EMBL/GenBank/DDBJ databases">
        <authorList>
            <consortium name="Pathogen Informatics"/>
            <person name="Doyle S."/>
        </authorList>
    </citation>
    <scope>NUCLEOTIDE SEQUENCE [LARGE SCALE GENOMIC DNA]</scope>
    <source>
        <strain evidence="3 4">NCTC10717</strain>
    </source>
</reference>
<proteinExistence type="predicted"/>
<dbReference type="PANTHER" id="PTHR12526:SF595">
    <property type="entry name" value="BLL5217 PROTEIN"/>
    <property type="match status" value="1"/>
</dbReference>
<evidence type="ECO:0000259" key="2">
    <source>
        <dbReference type="Pfam" id="PF13439"/>
    </source>
</evidence>
<dbReference type="OrthoDB" id="6194329at2"/>
<name>A0A380MJ61_9GAMM</name>
<feature type="domain" description="Glycosyl transferase family 1" evidence="1">
    <location>
        <begin position="134"/>
        <end position="263"/>
    </location>
</feature>
<dbReference type="GO" id="GO:0016757">
    <property type="term" value="F:glycosyltransferase activity"/>
    <property type="evidence" value="ECO:0007669"/>
    <property type="project" value="InterPro"/>
</dbReference>
<dbReference type="AlphaFoldDB" id="A0A380MJ61"/>
<feature type="domain" description="Glycosyltransferase subfamily 4-like N-terminal" evidence="2">
    <location>
        <begin position="16"/>
        <end position="100"/>
    </location>
</feature>
<dbReference type="Proteomes" id="UP000254575">
    <property type="component" value="Unassembled WGS sequence"/>
</dbReference>
<organism evidence="3 4">
    <name type="scientific">Suttonella indologenes</name>
    <dbReference type="NCBI Taxonomy" id="13276"/>
    <lineage>
        <taxon>Bacteria</taxon>
        <taxon>Pseudomonadati</taxon>
        <taxon>Pseudomonadota</taxon>
        <taxon>Gammaproteobacteria</taxon>
        <taxon>Cardiobacteriales</taxon>
        <taxon>Cardiobacteriaceae</taxon>
        <taxon>Suttonella</taxon>
    </lineage>
</organism>
<accession>A0A380MJ61</accession>
<keyword evidence="4" id="KW-1185">Reference proteome</keyword>
<protein>
    <submittedName>
        <fullName evidence="3">N-acetyl-alpha-D-glucosaminyl L-malate synthase BshA</fullName>
    </submittedName>
</protein>
<sequence length="330" mass="37727">MKIAIVQNSFIPAHQYGGTERVIWGLGKALVQLGHEVVFIVKQGSHCPFAPIIPYDSIHDISQDLPQDIDIVHFHSGAVGMEKLTTPYVFTLHGNIYNNDAKLQRNTIFISQNHAQRFGGQCFVHNGLDWEDYDKPDLKQSQKFFHFLAKAAWKVKNVRGAIDLVKSLSDEKLYVLGGYRFNLKMGLRFTFTPKARFFGMVSNAEKSRYLPQSKGLLFPVLWHEPFGLAVVESLYYGAPVFATPYGSLPEIVSPEMGFLSNSQSELRHAMQYWGDFNRQHCHDYAREKFSAMRMTKDYLEKYERVLSGECLNAVPPRGSENKRTLLDWLP</sequence>
<dbReference type="Gene3D" id="3.40.50.2000">
    <property type="entry name" value="Glycogen Phosphorylase B"/>
    <property type="match status" value="2"/>
</dbReference>
<dbReference type="RefSeq" id="WP_115217852.1">
    <property type="nucleotide sequence ID" value="NZ_UHIA01000003.1"/>
</dbReference>
<dbReference type="InterPro" id="IPR001296">
    <property type="entry name" value="Glyco_trans_1"/>
</dbReference>
<dbReference type="SUPFAM" id="SSF53756">
    <property type="entry name" value="UDP-Glycosyltransferase/glycogen phosphorylase"/>
    <property type="match status" value="1"/>
</dbReference>
<dbReference type="InterPro" id="IPR028098">
    <property type="entry name" value="Glyco_trans_4-like_N"/>
</dbReference>